<name>A0A075GRS6_9EURY</name>
<feature type="region of interest" description="Disordered" evidence="2">
    <location>
        <begin position="296"/>
        <end position="330"/>
    </location>
</feature>
<sequence length="330" mass="37586">MEEDEVVGIDATHSRLWCQVKHGKPEMKVDDENRLRHLNWPEGKTSLYLGDICDALLRCFGAHEPPTLTSPPGFDQQTWKMVTNDSLLRIEITSRSYWGFGLFDSCFLNELVIEGPLENRARLIFDLVATLGRNPWEPTFGLMWKRATGTNSNGHREAWEGLIQYAREEMNEEAHKYKEKLTTLTKRLDEFEEMDYENWQRGDAENALEEASGHIDIALAALHDKNAAAFERALARAEASMIEADPTTEITRTVFQEADDLLLDDSLEIKEEEYQEHILVHEELPDEVDRITPDEVATKTSDVSADDLLGDITEESGGDIPFIDLTDSEE</sequence>
<proteinExistence type="predicted"/>
<reference evidence="3" key="1">
    <citation type="journal article" date="2014" name="Genome Biol. Evol.">
        <title>Pangenome evidence for extensive interdomain horizontal transfer affecting lineage core and shell genes in uncultured planktonic thaumarchaeota and euryarchaeota.</title>
        <authorList>
            <person name="Deschamps P."/>
            <person name="Zivanovic Y."/>
            <person name="Moreira D."/>
            <person name="Rodriguez-Valera F."/>
            <person name="Lopez-Garcia P."/>
        </authorList>
    </citation>
    <scope>NUCLEOTIDE SEQUENCE</scope>
</reference>
<evidence type="ECO:0000256" key="1">
    <source>
        <dbReference type="SAM" id="Coils"/>
    </source>
</evidence>
<protein>
    <submittedName>
        <fullName evidence="3">Uncharacterized protein</fullName>
    </submittedName>
</protein>
<evidence type="ECO:0000313" key="3">
    <source>
        <dbReference type="EMBL" id="AIF06429.1"/>
    </source>
</evidence>
<dbReference type="AlphaFoldDB" id="A0A075GRS6"/>
<feature type="coiled-coil region" evidence="1">
    <location>
        <begin position="167"/>
        <end position="194"/>
    </location>
</feature>
<accession>A0A075GRS6</accession>
<evidence type="ECO:0000256" key="2">
    <source>
        <dbReference type="SAM" id="MobiDB-lite"/>
    </source>
</evidence>
<dbReference type="EMBL" id="KF900769">
    <property type="protein sequence ID" value="AIF06429.1"/>
    <property type="molecule type" value="Genomic_DNA"/>
</dbReference>
<feature type="compositionally biased region" description="Acidic residues" evidence="2">
    <location>
        <begin position="304"/>
        <end position="317"/>
    </location>
</feature>
<organism evidence="3">
    <name type="scientific">uncultured marine group II/III euryarchaeote KM3_192_B10</name>
    <dbReference type="NCBI Taxonomy" id="1457963"/>
    <lineage>
        <taxon>Archaea</taxon>
        <taxon>Methanobacteriati</taxon>
        <taxon>Methanobacteriota</taxon>
        <taxon>environmental samples</taxon>
    </lineage>
</organism>
<keyword evidence="1" id="KW-0175">Coiled coil</keyword>